<name>A0A952KMF9_9PROT</name>
<comment type="caution">
    <text evidence="2">The sequence shown here is derived from an EMBL/GenBank/DDBJ whole genome shotgun (WGS) entry which is preliminary data.</text>
</comment>
<feature type="region of interest" description="Disordered" evidence="1">
    <location>
        <begin position="1"/>
        <end position="41"/>
    </location>
</feature>
<organism evidence="2 3">
    <name type="scientific">Inquilinus limosus</name>
    <dbReference type="NCBI Taxonomy" id="171674"/>
    <lineage>
        <taxon>Bacteria</taxon>
        <taxon>Pseudomonadati</taxon>
        <taxon>Pseudomonadota</taxon>
        <taxon>Alphaproteobacteria</taxon>
        <taxon>Rhodospirillales</taxon>
        <taxon>Rhodospirillaceae</taxon>
        <taxon>Inquilinus</taxon>
    </lineage>
</organism>
<dbReference type="AlphaFoldDB" id="A0A952KMF9"/>
<dbReference type="Proteomes" id="UP000700706">
    <property type="component" value="Unassembled WGS sequence"/>
</dbReference>
<protein>
    <submittedName>
        <fullName evidence="2">Uncharacterized protein</fullName>
    </submittedName>
</protein>
<proteinExistence type="predicted"/>
<accession>A0A952KMF9</accession>
<evidence type="ECO:0000313" key="3">
    <source>
        <dbReference type="Proteomes" id="UP000700706"/>
    </source>
</evidence>
<evidence type="ECO:0000313" key="2">
    <source>
        <dbReference type="EMBL" id="MBW8727614.1"/>
    </source>
</evidence>
<evidence type="ECO:0000256" key="1">
    <source>
        <dbReference type="SAM" id="MobiDB-lite"/>
    </source>
</evidence>
<gene>
    <name evidence="2" type="ORF">JF625_20995</name>
</gene>
<dbReference type="EMBL" id="JAEKLZ010000291">
    <property type="protein sequence ID" value="MBW8727614.1"/>
    <property type="molecule type" value="Genomic_DNA"/>
</dbReference>
<sequence length="78" mass="8179">MSGDSKPISEPKLSIVRSAADDPLDGSAAGDAPDGWYEPDRLGAPREVEAAPAVRPTNAARIVDHLKTILSAARRDDA</sequence>
<reference evidence="2" key="1">
    <citation type="submission" date="2020-06" db="EMBL/GenBank/DDBJ databases">
        <title>Stable isotope informed genome-resolved metagenomics uncovers potential trophic interactions in rhizosphere soil.</title>
        <authorList>
            <person name="Starr E.P."/>
            <person name="Shi S."/>
            <person name="Blazewicz S.J."/>
            <person name="Koch B.J."/>
            <person name="Probst A.J."/>
            <person name="Hungate B.A."/>
            <person name="Pett-Ridge J."/>
            <person name="Firestone M.K."/>
            <person name="Banfield J.F."/>
        </authorList>
    </citation>
    <scope>NUCLEOTIDE SEQUENCE</scope>
    <source>
        <strain evidence="2">YM_69_17</strain>
    </source>
</reference>